<dbReference type="AlphaFoldDB" id="A0A816WZR4"/>
<keyword evidence="2 3" id="KW-0802">TPR repeat</keyword>
<dbReference type="Proteomes" id="UP000663866">
    <property type="component" value="Unassembled WGS sequence"/>
</dbReference>
<dbReference type="Proteomes" id="UP000663887">
    <property type="component" value="Unassembled WGS sequence"/>
</dbReference>
<evidence type="ECO:0000256" key="2">
    <source>
        <dbReference type="ARBA" id="ARBA00022803"/>
    </source>
</evidence>
<dbReference type="PANTHER" id="PTHR45641:SF1">
    <property type="entry name" value="AAA+ ATPASE DOMAIN-CONTAINING PROTEIN"/>
    <property type="match status" value="1"/>
</dbReference>
<feature type="repeat" description="TPR" evidence="3">
    <location>
        <begin position="562"/>
        <end position="595"/>
    </location>
</feature>
<organism evidence="5 8">
    <name type="scientific">Rotaria magnacalcarata</name>
    <dbReference type="NCBI Taxonomy" id="392030"/>
    <lineage>
        <taxon>Eukaryota</taxon>
        <taxon>Metazoa</taxon>
        <taxon>Spiralia</taxon>
        <taxon>Gnathifera</taxon>
        <taxon>Rotifera</taxon>
        <taxon>Eurotatoria</taxon>
        <taxon>Bdelloidea</taxon>
        <taxon>Philodinida</taxon>
        <taxon>Philodinidae</taxon>
        <taxon>Rotaria</taxon>
    </lineage>
</organism>
<reference evidence="5" key="1">
    <citation type="submission" date="2021-02" db="EMBL/GenBank/DDBJ databases">
        <authorList>
            <person name="Nowell W R."/>
        </authorList>
    </citation>
    <scope>NUCLEOTIDE SEQUENCE</scope>
</reference>
<gene>
    <name evidence="7" type="ORF">OVN521_LOCUS21158</name>
    <name evidence="6" type="ORF">UXM345_LOCUS17463</name>
    <name evidence="5" type="ORF">WKI299_LOCUS28314</name>
    <name evidence="4" type="ORF">XDN619_LOCUS10518</name>
</gene>
<evidence type="ECO:0000313" key="7">
    <source>
        <dbReference type="EMBL" id="CAF4106087.1"/>
    </source>
</evidence>
<evidence type="ECO:0000256" key="3">
    <source>
        <dbReference type="PROSITE-ProRule" id="PRU00339"/>
    </source>
</evidence>
<name>A0A816WZR4_9BILA</name>
<keyword evidence="1" id="KW-0677">Repeat</keyword>
<dbReference type="Pfam" id="PF13181">
    <property type="entry name" value="TPR_8"/>
    <property type="match status" value="2"/>
</dbReference>
<dbReference type="PROSITE" id="PS50005">
    <property type="entry name" value="TPR"/>
    <property type="match status" value="2"/>
</dbReference>
<dbReference type="SUPFAM" id="SSF56399">
    <property type="entry name" value="ADP-ribosylation"/>
    <property type="match status" value="1"/>
</dbReference>
<dbReference type="PANTHER" id="PTHR45641">
    <property type="entry name" value="TETRATRICOPEPTIDE REPEAT PROTEIN (AFU_ORTHOLOGUE AFUA_6G03870)"/>
    <property type="match status" value="1"/>
</dbReference>
<comment type="caution">
    <text evidence="5">The sequence shown here is derived from an EMBL/GenBank/DDBJ whole genome shotgun (WGS) entry which is preliminary data.</text>
</comment>
<protein>
    <recommendedName>
        <fullName evidence="10">Tetratricopeptide repeat protein</fullName>
    </recommendedName>
</protein>
<evidence type="ECO:0000313" key="8">
    <source>
        <dbReference type="Proteomes" id="UP000663856"/>
    </source>
</evidence>
<dbReference type="SUPFAM" id="SSF48452">
    <property type="entry name" value="TPR-like"/>
    <property type="match status" value="2"/>
</dbReference>
<proteinExistence type="predicted"/>
<dbReference type="SMART" id="SM00028">
    <property type="entry name" value="TPR"/>
    <property type="match status" value="4"/>
</dbReference>
<evidence type="ECO:0000313" key="9">
    <source>
        <dbReference type="Proteomes" id="UP000663866"/>
    </source>
</evidence>
<evidence type="ECO:0000256" key="1">
    <source>
        <dbReference type="ARBA" id="ARBA00022737"/>
    </source>
</evidence>
<keyword evidence="9" id="KW-1185">Reference proteome</keyword>
<evidence type="ECO:0000313" key="5">
    <source>
        <dbReference type="EMBL" id="CAF2140623.1"/>
    </source>
</evidence>
<accession>A0A816WZR4</accession>
<dbReference type="Proteomes" id="UP000663856">
    <property type="component" value="Unassembled WGS sequence"/>
</dbReference>
<sequence length="760" mass="88526">MMELNNPKLYTVVWFGTPRLDINEEAKVNSEAIIKNGLYVEDNDINSCLKKLQLMQDENILLVITGMASDKIILDENLLTQVHHLPQVKIIYVPAKYGNRHPSHVFPKLRQLSNQSVSLRIRVDLRVHAQMTDSIVFNTFSEKSSLSMNGDFMHFQMLIDCIIDDHFSLKLLDNYSTFDKSKKEFIETCQEIYKNNRTTLIKIEEFANTYKPEKALYWYTQDSFVYMLLNGAMRTNNIRLILIFRFFIIDMYQGLKKQCDEPIISENQDDLFPTYYVYRAQIMSKDELDRLRKSLGQIISMKSFLSTSLNQELALFFLGEVDEGNQSSFVPTLIQVHLDRDNICCDYNRPFANITAHSYFSEAEEEVLFMSGSCFRVVEMRRSDKGIWYVSLAKLNLFDGPLDYHSEYDKLYRYMKDDFLHPLLNLQSDVGLLLFQSGNFDLAEVHFERLIQHLSELLYVPEQTDDQKDLTTLSHTGNKSTDIVGFIKDLVDEFRTEDKAKYFESQKEDIIKSCYYMLGRIKHEKGLFDESIVHYEEVLRRTQLCSITNEKPRNSIKHVLYALCYSGLGATYETNGNTKRALESYTKALHMFEEAHDGMIDDSPFSPGSTYIYKGHCLIGLGNLFIIEQNYEQADEYYRKALSLFDAYLPVGHPDQSRARQKTAKITHTYRHKSAMALEDYKDCLENYLRALPSDHIDIARLYQDMADSFEQLQNGLENALEYAMKAANIFGQYLPKDHKDNREISQTIARIRSHLHLEK</sequence>
<evidence type="ECO:0008006" key="10">
    <source>
        <dbReference type="Google" id="ProtNLM"/>
    </source>
</evidence>
<dbReference type="EMBL" id="CAJOBG010004334">
    <property type="protein sequence ID" value="CAF4106087.1"/>
    <property type="molecule type" value="Genomic_DNA"/>
</dbReference>
<dbReference type="Gene3D" id="1.25.40.10">
    <property type="entry name" value="Tetratricopeptide repeat domain"/>
    <property type="match status" value="2"/>
</dbReference>
<dbReference type="Proteomes" id="UP000663842">
    <property type="component" value="Unassembled WGS sequence"/>
</dbReference>
<evidence type="ECO:0000313" key="6">
    <source>
        <dbReference type="EMBL" id="CAF4022589.1"/>
    </source>
</evidence>
<dbReference type="InterPro" id="IPR019734">
    <property type="entry name" value="TPR_rpt"/>
</dbReference>
<feature type="repeat" description="TPR" evidence="3">
    <location>
        <begin position="615"/>
        <end position="648"/>
    </location>
</feature>
<dbReference type="EMBL" id="CAJNRF010012356">
    <property type="protein sequence ID" value="CAF2140623.1"/>
    <property type="molecule type" value="Genomic_DNA"/>
</dbReference>
<dbReference type="EMBL" id="CAJNRG010003820">
    <property type="protein sequence ID" value="CAF2060714.1"/>
    <property type="molecule type" value="Genomic_DNA"/>
</dbReference>
<dbReference type="EMBL" id="CAJOBF010002273">
    <property type="protein sequence ID" value="CAF4022589.1"/>
    <property type="molecule type" value="Genomic_DNA"/>
</dbReference>
<dbReference type="InterPro" id="IPR011990">
    <property type="entry name" value="TPR-like_helical_dom_sf"/>
</dbReference>
<dbReference type="Gene3D" id="3.90.176.10">
    <property type="entry name" value="Toxin ADP-ribosyltransferase, Chain A, domain 1"/>
    <property type="match status" value="1"/>
</dbReference>
<evidence type="ECO:0000313" key="4">
    <source>
        <dbReference type="EMBL" id="CAF2060714.1"/>
    </source>
</evidence>